<dbReference type="InterPro" id="IPR050091">
    <property type="entry name" value="PKS_NRPS_Biosynth_Enz"/>
</dbReference>
<dbReference type="GO" id="GO:0004315">
    <property type="term" value="F:3-oxoacyl-[acyl-carrier-protein] synthase activity"/>
    <property type="evidence" value="ECO:0007669"/>
    <property type="project" value="InterPro"/>
</dbReference>
<dbReference type="PROSITE" id="PS52019">
    <property type="entry name" value="PKS_MFAS_DH"/>
    <property type="match status" value="1"/>
</dbReference>
<dbReference type="InterPro" id="IPR016036">
    <property type="entry name" value="Malonyl_transacylase_ACP-bd"/>
</dbReference>
<evidence type="ECO:0000259" key="7">
    <source>
        <dbReference type="PROSITE" id="PS50075"/>
    </source>
</evidence>
<dbReference type="SUPFAM" id="SSF53474">
    <property type="entry name" value="alpha/beta-Hydrolases"/>
    <property type="match status" value="1"/>
</dbReference>
<feature type="region of interest" description="N-terminal hotdog fold" evidence="6">
    <location>
        <begin position="1329"/>
        <end position="1462"/>
    </location>
</feature>
<dbReference type="PROSITE" id="PS52004">
    <property type="entry name" value="KS3_2"/>
    <property type="match status" value="1"/>
</dbReference>
<dbReference type="InterPro" id="IPR001227">
    <property type="entry name" value="Ac_transferase_dom_sf"/>
</dbReference>
<dbReference type="SUPFAM" id="SSF53901">
    <property type="entry name" value="Thiolase-like"/>
    <property type="match status" value="1"/>
</dbReference>
<dbReference type="InterPro" id="IPR042104">
    <property type="entry name" value="PKS_dehydratase_sf"/>
</dbReference>
<dbReference type="InterPro" id="IPR014043">
    <property type="entry name" value="Acyl_transferase_dom"/>
</dbReference>
<evidence type="ECO:0000313" key="10">
    <source>
        <dbReference type="EMBL" id="KAG6370544.1"/>
    </source>
</evidence>
<dbReference type="SMART" id="SM00825">
    <property type="entry name" value="PKS_KS"/>
    <property type="match status" value="1"/>
</dbReference>
<dbReference type="InterPro" id="IPR020802">
    <property type="entry name" value="TesA-like"/>
</dbReference>
<evidence type="ECO:0000256" key="3">
    <source>
        <dbReference type="ARBA" id="ARBA00022553"/>
    </source>
</evidence>
<keyword evidence="4" id="KW-0808">Transferase</keyword>
<evidence type="ECO:0000256" key="4">
    <source>
        <dbReference type="ARBA" id="ARBA00022679"/>
    </source>
</evidence>
<dbReference type="InterPro" id="IPR009081">
    <property type="entry name" value="PP-bd_ACP"/>
</dbReference>
<accession>A0A8I2YET2</accession>
<dbReference type="SMART" id="SM00824">
    <property type="entry name" value="PKS_TE"/>
    <property type="match status" value="1"/>
</dbReference>
<dbReference type="GO" id="GO:0044550">
    <property type="term" value="P:secondary metabolite biosynthetic process"/>
    <property type="evidence" value="ECO:0007669"/>
    <property type="project" value="TreeGrafter"/>
</dbReference>
<dbReference type="Pfam" id="PF16073">
    <property type="entry name" value="SAT"/>
    <property type="match status" value="1"/>
</dbReference>
<dbReference type="InterPro" id="IPR018201">
    <property type="entry name" value="Ketoacyl_synth_AS"/>
</dbReference>
<dbReference type="Pfam" id="PF00109">
    <property type="entry name" value="ketoacyl-synt"/>
    <property type="match status" value="1"/>
</dbReference>
<evidence type="ECO:0000256" key="6">
    <source>
        <dbReference type="PROSITE-ProRule" id="PRU01363"/>
    </source>
</evidence>
<dbReference type="PANTHER" id="PTHR43775:SF37">
    <property type="entry name" value="SI:DKEY-61P9.11"/>
    <property type="match status" value="1"/>
</dbReference>
<dbReference type="SMART" id="SM00823">
    <property type="entry name" value="PKS_PP"/>
    <property type="match status" value="1"/>
</dbReference>
<feature type="domain" description="PKS/mFAS DH" evidence="9">
    <location>
        <begin position="1329"/>
        <end position="1633"/>
    </location>
</feature>
<keyword evidence="11" id="KW-1185">Reference proteome</keyword>
<feature type="domain" description="Ketosynthase family 3 (KS3)" evidence="8">
    <location>
        <begin position="424"/>
        <end position="850"/>
    </location>
</feature>
<dbReference type="InterPro" id="IPR016039">
    <property type="entry name" value="Thiolase-like"/>
</dbReference>
<comment type="similarity">
    <text evidence="1">Belongs to the ATP-dependent AMP-binding enzyme family.</text>
</comment>
<protein>
    <submittedName>
        <fullName evidence="10">Putative polyketide synthase</fullName>
    </submittedName>
</protein>
<organism evidence="10 11">
    <name type="scientific">Boletus reticuloceps</name>
    <dbReference type="NCBI Taxonomy" id="495285"/>
    <lineage>
        <taxon>Eukaryota</taxon>
        <taxon>Fungi</taxon>
        <taxon>Dikarya</taxon>
        <taxon>Basidiomycota</taxon>
        <taxon>Agaricomycotina</taxon>
        <taxon>Agaricomycetes</taxon>
        <taxon>Agaricomycetidae</taxon>
        <taxon>Boletales</taxon>
        <taxon>Boletineae</taxon>
        <taxon>Boletaceae</taxon>
        <taxon>Boletoideae</taxon>
        <taxon>Boletus</taxon>
    </lineage>
</organism>
<dbReference type="InterPro" id="IPR032088">
    <property type="entry name" value="SAT"/>
</dbReference>
<dbReference type="SUPFAM" id="SSF47336">
    <property type="entry name" value="ACP-like"/>
    <property type="match status" value="1"/>
</dbReference>
<dbReference type="InterPro" id="IPR049552">
    <property type="entry name" value="PKS_DH_N"/>
</dbReference>
<dbReference type="Pfam" id="PF21089">
    <property type="entry name" value="PKS_DH_N"/>
    <property type="match status" value="1"/>
</dbReference>
<dbReference type="Gene3D" id="3.40.50.1820">
    <property type="entry name" value="alpha/beta hydrolase"/>
    <property type="match status" value="1"/>
</dbReference>
<feature type="region of interest" description="C-terminal hotdog fold" evidence="6">
    <location>
        <begin position="1488"/>
        <end position="1633"/>
    </location>
</feature>
<dbReference type="GO" id="GO:0004312">
    <property type="term" value="F:fatty acid synthase activity"/>
    <property type="evidence" value="ECO:0007669"/>
    <property type="project" value="TreeGrafter"/>
</dbReference>
<comment type="caution">
    <text evidence="10">The sequence shown here is derived from an EMBL/GenBank/DDBJ whole genome shotgun (WGS) entry which is preliminary data.</text>
</comment>
<sequence length="2065" mass="224778">MRLGSLIDILLSQHRSQHGQVPIAGPKTIVLPVFAGQGATKTSLRHAADQAIRDANSPTGSLLLSSCLDVFLAELAALSPEELDQSGICPSDFDTPHRLLIPDPKYVKNHIISGIFLFLAQMLRYQSYVQSTSRSFIDLLQTNIDHTAGVLGLSSGIFPACVVAASYNPLSYITTALEVFRLVFWIALRVLQSTRKLLRDKPVDTTLPWSIACLGLTKADVEQQIARFEQKVCWQSYLFPSRTQSLQHCRVPSLHVTAVLDEKNMTISGRPDLLVRFSTFVSRHCAVHPTTVDALYHSDLHCPGTRDQILTDVRKRNIRFPDYTDLRCPLRSTISGDIAIPTSGHPTLVHLVLDMVLVCPVNWDLTTKKVASVVPTDVGLLAINIGPGSSALRALERVVPECVLRCVDATSDSRREASSTPAKQEPIAIVGMAAHAPGAANTAQLWEVLEAGINTVSKIPDDRFSLTVHSMTGVESPPCETKVDTGNFMADFADFDHKFFKISPREARSMDPQQRVLLHTAYEALESAGYVPDATPCFRRATFGCYIGAATQDYAENLVDNIDIHYSTGTLRAFLSGRISYAMQFSGPSVVVDTACSSSIVAIHQACRALMVKDCDAALAGGVNIMTSPNMFVGLERGHFLSPSGQCKSFDVSADGYSRGEGCCLFVLKRLSDAIAENDNIMGVIRGVEVNQSGLAPSITHPHSPTQSDLLKTLLENSRICPTRVSVVEAHGTGTEAGDSCELASIRSVLSQGRTRDNPLHVTSIKANIGHLEAASGALGLCKLLLMLQHNVIPAQISLKTLHPLIAHLDVDNTFIDRHPVPWVADTTPRVAVLNNFGAAGSNGALVLEEYIKPNRPSSTTSSFVFGISAKSAGALENLRSRYMQWLGDTRNVNVPFGDIVYTATARRQLYSFRLAVTARDKDQLIRALDTAPVTPVEPHGGQVIFVFSGQGSPYLNMGGSLYATSPVFRSCIDRCQRCLISLGYPGILPIISSETSDCVFGPDEEFEAYQCAILAVEFALASLWKHWGVVPAAVIGQSLGEYAAMVTAGVLSIETALSIVAKRARLMSQRCAIGKTGMVSINLPSAQVEVTLAADTSFSNVTVACMNTESSCVVSGPVEELRMLATHLTSVFGCKAVSLQVPLGFHSSAMDPILADLRDHVATLPVHPPSIPIASNVYGTVVRVGDSLTFQADYFAKHCRQPALFARGLRELEQYLDPSQIEAWIDVGPHAICLPMIESTLLPSQTTLCLPSIFKETPAWDSLTGSLAQLYRTAVPVDWRRVFDERVACSCVDLPSYPFDSQKFWVPLSNRAVHATLEPTLQRRPPGHPMLTSWSQYPSRQNGNAAIFETPISCLASYMEGHRVGGYALCPASVYLEQALAGAVIAQRYMELDFGRCMPVLRSVEFSRPLVLRGEIRLIILIHVTVHEDGTGSFSITSRLESSREEHVHVHGDLRFSSVRETTSNLALELPGVVRRAEGVTCQDQAPEVFSANATYEVVFPRVVEYAKDYHTIRSITVGEEGAFGVARIALSGSLGIQSVFLDTMLHVAGFMVNLRGDVLDAYICSSVGLLKALRDLVDDNQPYTVYCTNNWISSRDFVTADIVAVQECDPPVVVAQLRGAQFRRVRLTSLHRGLAIAADPGVIRSRTRTDSNSIVTPSSPRSVIFGRSRSNTLSTMFRSTGPGVDNAEELYTSGPPTPQTLVSEGGSMFEKRQVSGMDGDRIRKIMADVLGITDSEEIKDDADFGSLGLDSLGSIEAQQALRVALNRPIPHNIFTECSTLSALCDFLVDDLNGADASDSKIYDGESLVCYPHPSDTALVSLQQCPDSLYAPLYLVHDGSGLVSHYERLLPLHRDVWGLSNPRFFSGDPWETLEEMAQAYAQTIEQHVHDGALMLGGWSFGGAVAFEIARILTSRGVQVKGVVLIDSPSPSAPPLLSDALIDHLLRDQERTVDSGTTSLVVRQFKQSMALLDAYMPSARDGAVSLAFLRSTVGFSPDGVPDVPAWFRERGDAVRGEIVGPWEALVGEPIPVWDVPGHHFEPFSRVYVKETSVQLDRACRYLETF</sequence>
<dbReference type="GO" id="GO:0006633">
    <property type="term" value="P:fatty acid biosynthetic process"/>
    <property type="evidence" value="ECO:0007669"/>
    <property type="project" value="InterPro"/>
</dbReference>
<dbReference type="Pfam" id="PF00698">
    <property type="entry name" value="Acyl_transf_1"/>
    <property type="match status" value="1"/>
</dbReference>
<name>A0A8I2YET2_9AGAM</name>
<dbReference type="Pfam" id="PF02801">
    <property type="entry name" value="Ketoacyl-synt_C"/>
    <property type="match status" value="1"/>
</dbReference>
<gene>
    <name evidence="10" type="ORF">JVT61DRAFT_11333</name>
</gene>
<dbReference type="Gene3D" id="3.40.366.10">
    <property type="entry name" value="Malonyl-Coenzyme A Acyl Carrier Protein, domain 2"/>
    <property type="match status" value="3"/>
</dbReference>
<reference evidence="10" key="1">
    <citation type="submission" date="2021-03" db="EMBL/GenBank/DDBJ databases">
        <title>Evolutionary innovations through gain and loss of genes in the ectomycorrhizal Boletales.</title>
        <authorList>
            <person name="Wu G."/>
            <person name="Miyauchi S."/>
            <person name="Morin E."/>
            <person name="Yang Z.-L."/>
            <person name="Xu J."/>
            <person name="Martin F.M."/>
        </authorList>
    </citation>
    <scope>NUCLEOTIDE SEQUENCE</scope>
    <source>
        <strain evidence="10">BR01</strain>
    </source>
</reference>
<dbReference type="InterPro" id="IPR020806">
    <property type="entry name" value="PKS_PP-bd"/>
</dbReference>
<evidence type="ECO:0000256" key="2">
    <source>
        <dbReference type="ARBA" id="ARBA00022450"/>
    </source>
</evidence>
<dbReference type="InterPro" id="IPR014031">
    <property type="entry name" value="Ketoacyl_synth_C"/>
</dbReference>
<dbReference type="PROSITE" id="PS50075">
    <property type="entry name" value="CARRIER"/>
    <property type="match status" value="1"/>
</dbReference>
<evidence type="ECO:0000256" key="1">
    <source>
        <dbReference type="ARBA" id="ARBA00006432"/>
    </source>
</evidence>
<evidence type="ECO:0000259" key="9">
    <source>
        <dbReference type="PROSITE" id="PS52019"/>
    </source>
</evidence>
<evidence type="ECO:0000313" key="11">
    <source>
        <dbReference type="Proteomes" id="UP000683000"/>
    </source>
</evidence>
<dbReference type="GO" id="GO:0031177">
    <property type="term" value="F:phosphopantetheine binding"/>
    <property type="evidence" value="ECO:0007669"/>
    <property type="project" value="InterPro"/>
</dbReference>
<feature type="active site" description="Proton acceptor; for dehydratase activity" evidence="6">
    <location>
        <position position="1363"/>
    </location>
</feature>
<keyword evidence="3" id="KW-0597">Phosphoprotein</keyword>
<dbReference type="Gene3D" id="3.40.47.10">
    <property type="match status" value="1"/>
</dbReference>
<dbReference type="InterPro" id="IPR001031">
    <property type="entry name" value="Thioesterase"/>
</dbReference>
<dbReference type="Gene3D" id="3.10.129.110">
    <property type="entry name" value="Polyketide synthase dehydratase"/>
    <property type="match status" value="1"/>
</dbReference>
<dbReference type="InterPro" id="IPR016035">
    <property type="entry name" value="Acyl_Trfase/lysoPLipase"/>
</dbReference>
<dbReference type="InterPro" id="IPR049900">
    <property type="entry name" value="PKS_mFAS_DH"/>
</dbReference>
<dbReference type="PANTHER" id="PTHR43775">
    <property type="entry name" value="FATTY ACID SYNTHASE"/>
    <property type="match status" value="1"/>
</dbReference>
<dbReference type="InterPro" id="IPR036736">
    <property type="entry name" value="ACP-like_sf"/>
</dbReference>
<evidence type="ECO:0000259" key="8">
    <source>
        <dbReference type="PROSITE" id="PS52004"/>
    </source>
</evidence>
<dbReference type="InterPro" id="IPR029058">
    <property type="entry name" value="AB_hydrolase_fold"/>
</dbReference>
<evidence type="ECO:0000256" key="5">
    <source>
        <dbReference type="ARBA" id="ARBA00023026"/>
    </source>
</evidence>
<proteinExistence type="inferred from homology"/>
<keyword evidence="2" id="KW-0596">Phosphopantetheine</keyword>
<dbReference type="Pfam" id="PF00975">
    <property type="entry name" value="Thioesterase"/>
    <property type="match status" value="1"/>
</dbReference>
<dbReference type="Gene3D" id="1.10.1200.10">
    <property type="entry name" value="ACP-like"/>
    <property type="match status" value="1"/>
</dbReference>
<keyword evidence="5" id="KW-0843">Virulence</keyword>
<feature type="active site" description="Proton donor; for dehydratase activity" evidence="6">
    <location>
        <position position="1544"/>
    </location>
</feature>
<dbReference type="Gene3D" id="3.30.70.3290">
    <property type="match status" value="1"/>
</dbReference>
<dbReference type="Pfam" id="PF00550">
    <property type="entry name" value="PP-binding"/>
    <property type="match status" value="1"/>
</dbReference>
<feature type="domain" description="Carrier" evidence="7">
    <location>
        <begin position="1718"/>
        <end position="1793"/>
    </location>
</feature>
<dbReference type="CDD" id="cd00833">
    <property type="entry name" value="PKS"/>
    <property type="match status" value="1"/>
</dbReference>
<dbReference type="SUPFAM" id="SSF52151">
    <property type="entry name" value="FabD/lysophospholipase-like"/>
    <property type="match status" value="1"/>
</dbReference>
<dbReference type="OrthoDB" id="329835at2759"/>
<dbReference type="SMART" id="SM00827">
    <property type="entry name" value="PKS_AT"/>
    <property type="match status" value="1"/>
</dbReference>
<dbReference type="Proteomes" id="UP000683000">
    <property type="component" value="Unassembled WGS sequence"/>
</dbReference>
<dbReference type="EMBL" id="JAGFBS010000048">
    <property type="protein sequence ID" value="KAG6370544.1"/>
    <property type="molecule type" value="Genomic_DNA"/>
</dbReference>
<dbReference type="InterPro" id="IPR014030">
    <property type="entry name" value="Ketoacyl_synth_N"/>
</dbReference>
<dbReference type="SUPFAM" id="SSF55048">
    <property type="entry name" value="Probable ACP-binding domain of malonyl-CoA ACP transacylase"/>
    <property type="match status" value="1"/>
</dbReference>
<dbReference type="PROSITE" id="PS00606">
    <property type="entry name" value="KS3_1"/>
    <property type="match status" value="1"/>
</dbReference>
<dbReference type="InterPro" id="IPR020841">
    <property type="entry name" value="PKS_Beta-ketoAc_synthase_dom"/>
</dbReference>
<dbReference type="Pfam" id="PF22621">
    <property type="entry name" value="CurL-like_PKS_C"/>
    <property type="match status" value="1"/>
</dbReference>